<reference evidence="1" key="1">
    <citation type="submission" date="2014-09" db="EMBL/GenBank/DDBJ databases">
        <authorList>
            <person name="Magalhaes I.L.F."/>
            <person name="Oliveira U."/>
            <person name="Santos F.R."/>
            <person name="Vidigal T.H.D.A."/>
            <person name="Brescovit A.D."/>
            <person name="Santos A.J."/>
        </authorList>
    </citation>
    <scope>NUCLEOTIDE SEQUENCE</scope>
    <source>
        <tissue evidence="1">Shoot tissue taken approximately 20 cm above the soil surface</tissue>
    </source>
</reference>
<accession>A0A0A9ECU6</accession>
<sequence>MSYVMTSLTGLP</sequence>
<name>A0A0A9ECU6_ARUDO</name>
<evidence type="ECO:0000313" key="1">
    <source>
        <dbReference type="EMBL" id="JAD96843.1"/>
    </source>
</evidence>
<dbReference type="EMBL" id="GBRH01201052">
    <property type="protein sequence ID" value="JAD96843.1"/>
    <property type="molecule type" value="Transcribed_RNA"/>
</dbReference>
<organism evidence="1">
    <name type="scientific">Arundo donax</name>
    <name type="common">Giant reed</name>
    <name type="synonym">Donax arundinaceus</name>
    <dbReference type="NCBI Taxonomy" id="35708"/>
    <lineage>
        <taxon>Eukaryota</taxon>
        <taxon>Viridiplantae</taxon>
        <taxon>Streptophyta</taxon>
        <taxon>Embryophyta</taxon>
        <taxon>Tracheophyta</taxon>
        <taxon>Spermatophyta</taxon>
        <taxon>Magnoliopsida</taxon>
        <taxon>Liliopsida</taxon>
        <taxon>Poales</taxon>
        <taxon>Poaceae</taxon>
        <taxon>PACMAD clade</taxon>
        <taxon>Arundinoideae</taxon>
        <taxon>Arundineae</taxon>
        <taxon>Arundo</taxon>
    </lineage>
</organism>
<protein>
    <submittedName>
        <fullName evidence="1">Uncharacterized protein</fullName>
    </submittedName>
</protein>
<reference evidence="1" key="2">
    <citation type="journal article" date="2015" name="Data Brief">
        <title>Shoot transcriptome of the giant reed, Arundo donax.</title>
        <authorList>
            <person name="Barrero R.A."/>
            <person name="Guerrero F.D."/>
            <person name="Moolhuijzen P."/>
            <person name="Goolsby J.A."/>
            <person name="Tidwell J."/>
            <person name="Bellgard S.E."/>
            <person name="Bellgard M.I."/>
        </authorList>
    </citation>
    <scope>NUCLEOTIDE SEQUENCE</scope>
    <source>
        <tissue evidence="1">Shoot tissue taken approximately 20 cm above the soil surface</tissue>
    </source>
</reference>
<proteinExistence type="predicted"/>